<accession>F4LU55</accession>
<keyword evidence="2" id="KW-0560">Oxidoreductase</keyword>
<dbReference type="RefSeq" id="WP_013777504.1">
    <property type="nucleotide sequence ID" value="NC_015519.1"/>
</dbReference>
<feature type="domain" description="Digeranylgeranylglycerophospholipid reductase catalytic" evidence="4">
    <location>
        <begin position="180"/>
        <end position="231"/>
    </location>
</feature>
<dbReference type="STRING" id="1209989.TepRe1_0379"/>
<evidence type="ECO:0000256" key="1">
    <source>
        <dbReference type="ARBA" id="ARBA00022630"/>
    </source>
</evidence>
<dbReference type="InterPro" id="IPR054715">
    <property type="entry name" value="GGR_cat"/>
</dbReference>
<dbReference type="InterPro" id="IPR003953">
    <property type="entry name" value="FAD-dep_OxRdtase_2_FAD-bd"/>
</dbReference>
<keyword evidence="6" id="KW-1185">Reference proteome</keyword>
<dbReference type="PATRIC" id="fig|1209989.3.peg.440"/>
<dbReference type="PANTHER" id="PTHR42685:SF22">
    <property type="entry name" value="CONDITIONED MEDIUM FACTOR RECEPTOR 1"/>
    <property type="match status" value="1"/>
</dbReference>
<dbReference type="eggNOG" id="COG0644">
    <property type="taxonomic scope" value="Bacteria"/>
</dbReference>
<keyword evidence="1" id="KW-0285">Flavoprotein</keyword>
<evidence type="ECO:0000259" key="4">
    <source>
        <dbReference type="Pfam" id="PF22578"/>
    </source>
</evidence>
<sequence>MTKILVIGGGPAGLTAAIEAAKQGFDVTLFEKAKIGENIKCAEGFFDTMKLLGKPCAGVLFKVEQIIVKAKSTYSFDASYLNLWMIDRAVWQKALAKQAENNKVIIKQDFPVQHRELEQLRTAYDYIIDASGAPSVTSRLYGFSSFHKENSARTVQYTLKGDFSHIGNCLKVGLMPDFWGYYWIFPKGKDVANVGVGDFYPVQSESLWARLDKIIEQEGLSEYEILKKIGGICPTAIPESLKYDNILLVGDAAGLTSPLHGGGLDMAVISAMEAVKAIASNAQSYDKNLRAVFAAKLKFERFLAKLWCQRNLDEMDELIKNLEKNRIYGFMLNPHLINDTTITLLEKFFCKTAVC</sequence>
<dbReference type="AlphaFoldDB" id="F4LU55"/>
<reference evidence="6" key="1">
    <citation type="journal article" date="2013" name="Genome Announc.">
        <title>First genome sequence of a syntrophic acetate-oxidizing bacterium, Tepidanaerobacter acetatoxydans strain Re1.</title>
        <authorList>
            <person name="Manzoor S."/>
            <person name="Bongcam-Rudloff E."/>
            <person name="Schnurer A."/>
            <person name="Muller B."/>
        </authorList>
    </citation>
    <scope>NUCLEOTIDE SEQUENCE [LARGE SCALE GENOMIC DNA]</scope>
    <source>
        <strain evidence="6">Re1</strain>
    </source>
</reference>
<accession>L0RZX3</accession>
<dbReference type="PRINTS" id="PR00420">
    <property type="entry name" value="RNGMNOXGNASE"/>
</dbReference>
<organism evidence="5 6">
    <name type="scientific">Tepidanaerobacter acetatoxydans (strain DSM 21804 / JCM 16047 / Re1)</name>
    <dbReference type="NCBI Taxonomy" id="1209989"/>
    <lineage>
        <taxon>Bacteria</taxon>
        <taxon>Bacillati</taxon>
        <taxon>Bacillota</taxon>
        <taxon>Clostridia</taxon>
        <taxon>Thermosediminibacterales</taxon>
        <taxon>Tepidanaerobacteraceae</taxon>
        <taxon>Tepidanaerobacter</taxon>
    </lineage>
</organism>
<evidence type="ECO:0000259" key="3">
    <source>
        <dbReference type="Pfam" id="PF00890"/>
    </source>
</evidence>
<dbReference type="HOGENOM" id="CLU_024648_4_0_9"/>
<feature type="domain" description="FAD-dependent oxidoreductase 2 FAD-binding" evidence="3">
    <location>
        <begin position="4"/>
        <end position="49"/>
    </location>
</feature>
<dbReference type="Gene3D" id="3.50.50.60">
    <property type="entry name" value="FAD/NAD(P)-binding domain"/>
    <property type="match status" value="1"/>
</dbReference>
<dbReference type="EMBL" id="HF563609">
    <property type="protein sequence ID" value="CCP25097.1"/>
    <property type="molecule type" value="Genomic_DNA"/>
</dbReference>
<protein>
    <submittedName>
        <fullName evidence="5">Uncharacterized protein</fullName>
    </submittedName>
</protein>
<dbReference type="InterPro" id="IPR050407">
    <property type="entry name" value="Geranylgeranyl_reductase"/>
</dbReference>
<dbReference type="Pfam" id="PF22578">
    <property type="entry name" value="GGR_cat"/>
    <property type="match status" value="1"/>
</dbReference>
<name>F4LU55_TEPAE</name>
<dbReference type="PANTHER" id="PTHR42685">
    <property type="entry name" value="GERANYLGERANYL DIPHOSPHATE REDUCTASE"/>
    <property type="match status" value="1"/>
</dbReference>
<evidence type="ECO:0000313" key="6">
    <source>
        <dbReference type="Proteomes" id="UP000010802"/>
    </source>
</evidence>
<dbReference type="GO" id="GO:0016491">
    <property type="term" value="F:oxidoreductase activity"/>
    <property type="evidence" value="ECO:0007669"/>
    <property type="project" value="UniProtKB-KW"/>
</dbReference>
<dbReference type="KEGG" id="tep:TepRe1_0379"/>
<dbReference type="SUPFAM" id="SSF51905">
    <property type="entry name" value="FAD/NAD(P)-binding domain"/>
    <property type="match status" value="1"/>
</dbReference>
<evidence type="ECO:0000256" key="2">
    <source>
        <dbReference type="ARBA" id="ARBA00023002"/>
    </source>
</evidence>
<dbReference type="KEGG" id="tae:TepiRe1_0421"/>
<dbReference type="Proteomes" id="UP000010802">
    <property type="component" value="Chromosome"/>
</dbReference>
<evidence type="ECO:0000313" key="5">
    <source>
        <dbReference type="EMBL" id="CCP25097.1"/>
    </source>
</evidence>
<gene>
    <name evidence="5" type="ordered locus">TEPIRE1_0421</name>
</gene>
<dbReference type="OrthoDB" id="9806565at2"/>
<proteinExistence type="predicted"/>
<dbReference type="InterPro" id="IPR036188">
    <property type="entry name" value="FAD/NAD-bd_sf"/>
</dbReference>
<dbReference type="Pfam" id="PF00890">
    <property type="entry name" value="FAD_binding_2"/>
    <property type="match status" value="1"/>
</dbReference>